<evidence type="ECO:0000313" key="4">
    <source>
        <dbReference type="Proteomes" id="UP000062788"/>
    </source>
</evidence>
<evidence type="ECO:0000259" key="2">
    <source>
        <dbReference type="PROSITE" id="PS50914"/>
    </source>
</evidence>
<dbReference type="EMBL" id="LOWA01000037">
    <property type="protein sequence ID" value="KVE25734.1"/>
    <property type="molecule type" value="Genomic_DNA"/>
</dbReference>
<sequence length="216" mass="23555">MKTDRQLKQDVQDELASDPAVDTALIDVGVAERIVKLSGHPTSYAQKLAVERAANRVAGVRAVVVEMTVRLPQDDARTDWDIADMARSILRWTVGLREEAVKVQVERGWVTLSGKVDWAYQRHVAVRAISQMRGVTGVTDHIDVLGSVGAEAIGENVKRAMLRHAAREATHIGVDVRDGMVTLSGKVDSYAEREVARGAAWSVRGVRAVIDNLVVG</sequence>
<dbReference type="InterPro" id="IPR014004">
    <property type="entry name" value="Transpt-assoc_nodulatn_dom_bac"/>
</dbReference>
<feature type="domain" description="BON" evidence="2">
    <location>
        <begin position="78"/>
        <end position="146"/>
    </location>
</feature>
<evidence type="ECO:0000256" key="1">
    <source>
        <dbReference type="ARBA" id="ARBA00022729"/>
    </source>
</evidence>
<protein>
    <submittedName>
        <fullName evidence="3">OsmY domain-containing protein</fullName>
    </submittedName>
</protein>
<evidence type="ECO:0000313" key="3">
    <source>
        <dbReference type="EMBL" id="KVE25734.1"/>
    </source>
</evidence>
<organism evidence="3 4">
    <name type="scientific">Burkholderia singularis</name>
    <dbReference type="NCBI Taxonomy" id="1503053"/>
    <lineage>
        <taxon>Bacteria</taxon>
        <taxon>Pseudomonadati</taxon>
        <taxon>Pseudomonadota</taxon>
        <taxon>Betaproteobacteria</taxon>
        <taxon>Burkholderiales</taxon>
        <taxon>Burkholderiaceae</taxon>
        <taxon>Burkholderia</taxon>
        <taxon>pseudomallei group</taxon>
    </lineage>
</organism>
<dbReference type="RefSeq" id="WP_059518743.1">
    <property type="nucleotide sequence ID" value="NZ_LOWA01000037.1"/>
</dbReference>
<dbReference type="InterPro" id="IPR051686">
    <property type="entry name" value="Lipoprotein_DolP"/>
</dbReference>
<feature type="domain" description="BON" evidence="2">
    <location>
        <begin position="3"/>
        <end position="71"/>
    </location>
</feature>
<dbReference type="PROSITE" id="PS50914">
    <property type="entry name" value="BON"/>
    <property type="match status" value="3"/>
</dbReference>
<proteinExistence type="predicted"/>
<dbReference type="AlphaFoldDB" id="A0A124P8L0"/>
<feature type="domain" description="BON" evidence="2">
    <location>
        <begin position="149"/>
        <end position="216"/>
    </location>
</feature>
<dbReference type="SMART" id="SM00749">
    <property type="entry name" value="BON"/>
    <property type="match status" value="3"/>
</dbReference>
<dbReference type="PANTHER" id="PTHR34606:SF4">
    <property type="entry name" value="OUTER MEMBRANE LIPOPROTEIN DOLP"/>
    <property type="match status" value="1"/>
</dbReference>
<dbReference type="Pfam" id="PF04972">
    <property type="entry name" value="BON"/>
    <property type="match status" value="3"/>
</dbReference>
<dbReference type="OrthoDB" id="870892at2"/>
<dbReference type="Proteomes" id="UP000062788">
    <property type="component" value="Unassembled WGS sequence"/>
</dbReference>
<dbReference type="PANTHER" id="PTHR34606">
    <property type="entry name" value="BON DOMAIN-CONTAINING PROTEIN"/>
    <property type="match status" value="1"/>
</dbReference>
<dbReference type="InterPro" id="IPR007055">
    <property type="entry name" value="BON_dom"/>
</dbReference>
<name>A0A124P8L0_9BURK</name>
<dbReference type="Gene3D" id="3.30.1340.30">
    <property type="match status" value="3"/>
</dbReference>
<reference evidence="3 4" key="1">
    <citation type="submission" date="2015-11" db="EMBL/GenBank/DDBJ databases">
        <title>Expanding the genomic diversity of Burkholderia species for the development of highly accurate diagnostics.</title>
        <authorList>
            <person name="Sahl J."/>
            <person name="Keim P."/>
            <person name="Wagner D."/>
        </authorList>
    </citation>
    <scope>NUCLEOTIDE SEQUENCE [LARGE SCALE GENOMIC DNA]</scope>
    <source>
        <strain evidence="3 4">TSV85</strain>
    </source>
</reference>
<comment type="caution">
    <text evidence="3">The sequence shown here is derived from an EMBL/GenBank/DDBJ whole genome shotgun (WGS) entry which is preliminary data.</text>
</comment>
<gene>
    <name evidence="3" type="ORF">WS67_17705</name>
</gene>
<keyword evidence="4" id="KW-1185">Reference proteome</keyword>
<accession>A0A124P8L0</accession>
<keyword evidence="1" id="KW-0732">Signal</keyword>